<name>A0A0E9T1W5_ANGAN</name>
<dbReference type="AlphaFoldDB" id="A0A0E9T1W5"/>
<protein>
    <submittedName>
        <fullName evidence="1">Uncharacterized protein</fullName>
    </submittedName>
</protein>
<accession>A0A0E9T1W5</accession>
<dbReference type="EMBL" id="GBXM01061065">
    <property type="protein sequence ID" value="JAH47512.1"/>
    <property type="molecule type" value="Transcribed_RNA"/>
</dbReference>
<sequence length="23" mass="2598">MSGTNSQVSWNVHIIIQNIITLE</sequence>
<evidence type="ECO:0000313" key="1">
    <source>
        <dbReference type="EMBL" id="JAH47512.1"/>
    </source>
</evidence>
<proteinExistence type="predicted"/>
<reference evidence="1" key="2">
    <citation type="journal article" date="2015" name="Fish Shellfish Immunol.">
        <title>Early steps in the European eel (Anguilla anguilla)-Vibrio vulnificus interaction in the gills: Role of the RtxA13 toxin.</title>
        <authorList>
            <person name="Callol A."/>
            <person name="Pajuelo D."/>
            <person name="Ebbesson L."/>
            <person name="Teles M."/>
            <person name="MacKenzie S."/>
            <person name="Amaro C."/>
        </authorList>
    </citation>
    <scope>NUCLEOTIDE SEQUENCE</scope>
</reference>
<organism evidence="1">
    <name type="scientific">Anguilla anguilla</name>
    <name type="common">European freshwater eel</name>
    <name type="synonym">Muraena anguilla</name>
    <dbReference type="NCBI Taxonomy" id="7936"/>
    <lineage>
        <taxon>Eukaryota</taxon>
        <taxon>Metazoa</taxon>
        <taxon>Chordata</taxon>
        <taxon>Craniata</taxon>
        <taxon>Vertebrata</taxon>
        <taxon>Euteleostomi</taxon>
        <taxon>Actinopterygii</taxon>
        <taxon>Neopterygii</taxon>
        <taxon>Teleostei</taxon>
        <taxon>Anguilliformes</taxon>
        <taxon>Anguillidae</taxon>
        <taxon>Anguilla</taxon>
    </lineage>
</organism>
<reference evidence="1" key="1">
    <citation type="submission" date="2014-11" db="EMBL/GenBank/DDBJ databases">
        <authorList>
            <person name="Amaro Gonzalez C."/>
        </authorList>
    </citation>
    <scope>NUCLEOTIDE SEQUENCE</scope>
</reference>